<name>A0A151IYJ5_9HYME</name>
<sequence length="86" mass="9852">MTQLVYKDDSQSETIIEVNLRHPGKHNRNTSRNHNWAIYVNPVGVDAAVKIKDTRCVAAGYTWNPYFTQLADPLNVNIIDSLKYTF</sequence>
<dbReference type="STRING" id="471704.A0A151IYJ5"/>
<evidence type="ECO:0000313" key="2">
    <source>
        <dbReference type="Proteomes" id="UP000078492"/>
    </source>
</evidence>
<accession>A0A151IYJ5</accession>
<dbReference type="EMBL" id="KQ980747">
    <property type="protein sequence ID" value="KYN13641.1"/>
    <property type="molecule type" value="Genomic_DNA"/>
</dbReference>
<gene>
    <name evidence="1" type="ORF">ALC57_14169</name>
</gene>
<organism evidence="1 2">
    <name type="scientific">Trachymyrmex cornetzi</name>
    <dbReference type="NCBI Taxonomy" id="471704"/>
    <lineage>
        <taxon>Eukaryota</taxon>
        <taxon>Metazoa</taxon>
        <taxon>Ecdysozoa</taxon>
        <taxon>Arthropoda</taxon>
        <taxon>Hexapoda</taxon>
        <taxon>Insecta</taxon>
        <taxon>Pterygota</taxon>
        <taxon>Neoptera</taxon>
        <taxon>Endopterygota</taxon>
        <taxon>Hymenoptera</taxon>
        <taxon>Apocrita</taxon>
        <taxon>Aculeata</taxon>
        <taxon>Formicoidea</taxon>
        <taxon>Formicidae</taxon>
        <taxon>Myrmicinae</taxon>
        <taxon>Trachymyrmex</taxon>
    </lineage>
</organism>
<dbReference type="InterPro" id="IPR053257">
    <property type="entry name" value="Cu-only_SOD"/>
</dbReference>
<dbReference type="GO" id="GO:0006801">
    <property type="term" value="P:superoxide metabolic process"/>
    <property type="evidence" value="ECO:0007669"/>
    <property type="project" value="InterPro"/>
</dbReference>
<protein>
    <submittedName>
        <fullName evidence="1">Uncharacterized protein</fullName>
    </submittedName>
</protein>
<evidence type="ECO:0000313" key="1">
    <source>
        <dbReference type="EMBL" id="KYN13641.1"/>
    </source>
</evidence>
<dbReference type="Gene3D" id="2.60.40.200">
    <property type="entry name" value="Superoxide dismutase, copper/zinc binding domain"/>
    <property type="match status" value="1"/>
</dbReference>
<reference evidence="1 2" key="1">
    <citation type="submission" date="2015-09" db="EMBL/GenBank/DDBJ databases">
        <title>Trachymyrmex cornetzi WGS genome.</title>
        <authorList>
            <person name="Nygaard S."/>
            <person name="Hu H."/>
            <person name="Boomsma J."/>
            <person name="Zhang G."/>
        </authorList>
    </citation>
    <scope>NUCLEOTIDE SEQUENCE [LARGE SCALE GENOMIC DNA]</scope>
    <source>
        <strain evidence="1">Tcor2-1</strain>
        <tissue evidence="1">Whole body</tissue>
    </source>
</reference>
<dbReference type="SUPFAM" id="SSF49329">
    <property type="entry name" value="Cu,Zn superoxide dismutase-like"/>
    <property type="match status" value="1"/>
</dbReference>
<dbReference type="Proteomes" id="UP000078492">
    <property type="component" value="Unassembled WGS sequence"/>
</dbReference>
<dbReference type="PANTHER" id="PTHR20910">
    <property type="entry name" value="AGAP001623-PA"/>
    <property type="match status" value="1"/>
</dbReference>
<dbReference type="AlphaFoldDB" id="A0A151IYJ5"/>
<dbReference type="PANTHER" id="PTHR20910:SF1">
    <property type="entry name" value="SUPEROXIDE DISMUTASE COPPER_ZINC BINDING DOMAIN-CONTAINING PROTEIN"/>
    <property type="match status" value="1"/>
</dbReference>
<dbReference type="InterPro" id="IPR036423">
    <property type="entry name" value="SOD-like_Cu/Zn_dom_sf"/>
</dbReference>
<proteinExistence type="predicted"/>
<keyword evidence="2" id="KW-1185">Reference proteome</keyword>
<dbReference type="GO" id="GO:0046872">
    <property type="term" value="F:metal ion binding"/>
    <property type="evidence" value="ECO:0007669"/>
    <property type="project" value="InterPro"/>
</dbReference>